<comment type="caution">
    <text evidence="1">The sequence shown here is derived from an EMBL/GenBank/DDBJ whole genome shotgun (WGS) entry which is preliminary data.</text>
</comment>
<dbReference type="EMBL" id="CM023483">
    <property type="protein sequence ID" value="KAH6934949.1"/>
    <property type="molecule type" value="Genomic_DNA"/>
</dbReference>
<keyword evidence="2" id="KW-1185">Reference proteome</keyword>
<dbReference type="Proteomes" id="UP000821845">
    <property type="component" value="Chromosome 3"/>
</dbReference>
<evidence type="ECO:0000313" key="2">
    <source>
        <dbReference type="Proteomes" id="UP000821845"/>
    </source>
</evidence>
<accession>A0ACB7SM02</accession>
<protein>
    <submittedName>
        <fullName evidence="1">Uncharacterized protein</fullName>
    </submittedName>
</protein>
<sequence length="160" mass="17955">MEGRKKKQSALKAQATKWISEADSSLEVRTDEARLNVLSARLGAARLNEVDAAVELLVQDEEAEENYARTIAYNDKIVTYVARLNQQAEAQRANAVSAADASRSPRKGNLRANGSKVKLPKLELQRYSGPVMEWQPFWEQVHQAIHDKDALSDGEKFLYL</sequence>
<gene>
    <name evidence="1" type="ORF">HPB50_002482</name>
</gene>
<reference evidence="1" key="1">
    <citation type="submission" date="2020-05" db="EMBL/GenBank/DDBJ databases">
        <title>Large-scale comparative analyses of tick genomes elucidate their genetic diversity and vector capacities.</title>
        <authorList>
            <person name="Jia N."/>
            <person name="Wang J."/>
            <person name="Shi W."/>
            <person name="Du L."/>
            <person name="Sun Y."/>
            <person name="Zhan W."/>
            <person name="Jiang J."/>
            <person name="Wang Q."/>
            <person name="Zhang B."/>
            <person name="Ji P."/>
            <person name="Sakyi L.B."/>
            <person name="Cui X."/>
            <person name="Yuan T."/>
            <person name="Jiang B."/>
            <person name="Yang W."/>
            <person name="Lam T.T.-Y."/>
            <person name="Chang Q."/>
            <person name="Ding S."/>
            <person name="Wang X."/>
            <person name="Zhu J."/>
            <person name="Ruan X."/>
            <person name="Zhao L."/>
            <person name="Wei J."/>
            <person name="Que T."/>
            <person name="Du C."/>
            <person name="Cheng J."/>
            <person name="Dai P."/>
            <person name="Han X."/>
            <person name="Huang E."/>
            <person name="Gao Y."/>
            <person name="Liu J."/>
            <person name="Shao H."/>
            <person name="Ye R."/>
            <person name="Li L."/>
            <person name="Wei W."/>
            <person name="Wang X."/>
            <person name="Wang C."/>
            <person name="Yang T."/>
            <person name="Huo Q."/>
            <person name="Li W."/>
            <person name="Guo W."/>
            <person name="Chen H."/>
            <person name="Zhou L."/>
            <person name="Ni X."/>
            <person name="Tian J."/>
            <person name="Zhou Y."/>
            <person name="Sheng Y."/>
            <person name="Liu T."/>
            <person name="Pan Y."/>
            <person name="Xia L."/>
            <person name="Li J."/>
            <person name="Zhao F."/>
            <person name="Cao W."/>
        </authorList>
    </citation>
    <scope>NUCLEOTIDE SEQUENCE</scope>
    <source>
        <strain evidence="1">Hyas-2018</strain>
    </source>
</reference>
<organism evidence="1 2">
    <name type="scientific">Hyalomma asiaticum</name>
    <name type="common">Tick</name>
    <dbReference type="NCBI Taxonomy" id="266040"/>
    <lineage>
        <taxon>Eukaryota</taxon>
        <taxon>Metazoa</taxon>
        <taxon>Ecdysozoa</taxon>
        <taxon>Arthropoda</taxon>
        <taxon>Chelicerata</taxon>
        <taxon>Arachnida</taxon>
        <taxon>Acari</taxon>
        <taxon>Parasitiformes</taxon>
        <taxon>Ixodida</taxon>
        <taxon>Ixodoidea</taxon>
        <taxon>Ixodidae</taxon>
        <taxon>Hyalomminae</taxon>
        <taxon>Hyalomma</taxon>
    </lineage>
</organism>
<evidence type="ECO:0000313" key="1">
    <source>
        <dbReference type="EMBL" id="KAH6934949.1"/>
    </source>
</evidence>
<proteinExistence type="predicted"/>
<name>A0ACB7SM02_HYAAI</name>